<protein>
    <recommendedName>
        <fullName evidence="4">Secreted protein</fullName>
    </recommendedName>
</protein>
<accession>A0A9X1NG23</accession>
<gene>
    <name evidence="2" type="ORF">LR394_20260</name>
</gene>
<evidence type="ECO:0008006" key="4">
    <source>
        <dbReference type="Google" id="ProtNLM"/>
    </source>
</evidence>
<feature type="signal peptide" evidence="1">
    <location>
        <begin position="1"/>
        <end position="34"/>
    </location>
</feature>
<sequence>MATQLKRRRTLAGLAAAMVLGAGLVTTSAGTAQAATNCGSTVWPDVYQNVREVMPSDFFGRHIVLRNGRASDASYAAIATGYHSSDRVWIDRKAPGSSSWFQCGPFSRSTSNRMDNFGWTMRACADVIYNNKRVHKCTGWYTDRG</sequence>
<comment type="caution">
    <text evidence="2">The sequence shown here is derived from an EMBL/GenBank/DDBJ whole genome shotgun (WGS) entry which is preliminary data.</text>
</comment>
<dbReference type="EMBL" id="JAJOMB010000011">
    <property type="protein sequence ID" value="MCD5313244.1"/>
    <property type="molecule type" value="Genomic_DNA"/>
</dbReference>
<dbReference type="AlphaFoldDB" id="A0A9X1NG23"/>
<keyword evidence="1" id="KW-0732">Signal</keyword>
<proteinExistence type="predicted"/>
<dbReference type="Proteomes" id="UP001138997">
    <property type="component" value="Unassembled WGS sequence"/>
</dbReference>
<dbReference type="InterPro" id="IPR006311">
    <property type="entry name" value="TAT_signal"/>
</dbReference>
<evidence type="ECO:0000256" key="1">
    <source>
        <dbReference type="SAM" id="SignalP"/>
    </source>
</evidence>
<name>A0A9X1NG23_9ACTN</name>
<evidence type="ECO:0000313" key="3">
    <source>
        <dbReference type="Proteomes" id="UP001138997"/>
    </source>
</evidence>
<evidence type="ECO:0000313" key="2">
    <source>
        <dbReference type="EMBL" id="MCD5313244.1"/>
    </source>
</evidence>
<feature type="chain" id="PRO_5040975311" description="Secreted protein" evidence="1">
    <location>
        <begin position="35"/>
        <end position="145"/>
    </location>
</feature>
<dbReference type="PROSITE" id="PS51318">
    <property type="entry name" value="TAT"/>
    <property type="match status" value="1"/>
</dbReference>
<reference evidence="2" key="1">
    <citation type="submission" date="2021-11" db="EMBL/GenBank/DDBJ databases">
        <title>Streptomyces corallinus and Kineosporia corallina sp. nov., two new coral-derived marine actinobacteria.</title>
        <authorList>
            <person name="Buangrab K."/>
            <person name="Sutthacheep M."/>
            <person name="Yeemin T."/>
            <person name="Harunari E."/>
            <person name="Igarashi Y."/>
            <person name="Sripreechasak P."/>
            <person name="Kanchanasin P."/>
            <person name="Tanasupawat S."/>
            <person name="Phongsopitanun W."/>
        </authorList>
    </citation>
    <scope>NUCLEOTIDE SEQUENCE</scope>
    <source>
        <strain evidence="2">JCM 31032</strain>
    </source>
</reference>
<organism evidence="2 3">
    <name type="scientific">Kineosporia babensis</name>
    <dbReference type="NCBI Taxonomy" id="499548"/>
    <lineage>
        <taxon>Bacteria</taxon>
        <taxon>Bacillati</taxon>
        <taxon>Actinomycetota</taxon>
        <taxon>Actinomycetes</taxon>
        <taxon>Kineosporiales</taxon>
        <taxon>Kineosporiaceae</taxon>
        <taxon>Kineosporia</taxon>
    </lineage>
</organism>
<keyword evidence="3" id="KW-1185">Reference proteome</keyword>
<dbReference type="RefSeq" id="WP_231444258.1">
    <property type="nucleotide sequence ID" value="NZ_JAJOMB010000011.1"/>
</dbReference>